<feature type="transmembrane region" description="Helical" evidence="6">
    <location>
        <begin position="108"/>
        <end position="129"/>
    </location>
</feature>
<accession>A0A939BGB8</accession>
<dbReference type="GO" id="GO:0005886">
    <property type="term" value="C:plasma membrane"/>
    <property type="evidence" value="ECO:0007669"/>
    <property type="project" value="UniProtKB-SubCell"/>
</dbReference>
<dbReference type="InterPro" id="IPR003740">
    <property type="entry name" value="YitT"/>
</dbReference>
<feature type="transmembrane region" description="Helical" evidence="6">
    <location>
        <begin position="149"/>
        <end position="168"/>
    </location>
</feature>
<evidence type="ECO:0000313" key="9">
    <source>
        <dbReference type="Proteomes" id="UP000705508"/>
    </source>
</evidence>
<sequence length="284" mass="31072">MKKVAGEYLYITLGMVIVTVAVYFFMLPLHVVMGSISGLALVLVQVFPLPISAMTLILNVFCLVAGFLLVGKEFGVKTVYASLLQPLFLAIFETVFPDQKSITGDLILDTLAMLVIVSIGQAILFQVQASSGGLDIVAKILNKYLHVEIGKAVSAAGIVIVLSSAIFYDGRTVVAGLLGTYMNGMLVDEYIGGFLRKKRVCILSDHYEELTAYIHTELKRGATLYQAKGSYEGVTRTELVSILTRNEYAMLRHYIQETDPQAFVTVSTVNEVAGVWNKKDGKLK</sequence>
<dbReference type="Pfam" id="PF10035">
    <property type="entry name" value="DUF2179"/>
    <property type="match status" value="1"/>
</dbReference>
<dbReference type="InterPro" id="IPR051461">
    <property type="entry name" value="UPF0750_membrane"/>
</dbReference>
<keyword evidence="2" id="KW-1003">Cell membrane</keyword>
<reference evidence="8" key="2">
    <citation type="journal article" date="2021" name="Sci. Rep.">
        <title>The distribution of antibiotic resistance genes in chicken gut microbiota commensals.</title>
        <authorList>
            <person name="Juricova H."/>
            <person name="Matiasovicova J."/>
            <person name="Kubasova T."/>
            <person name="Cejkova D."/>
            <person name="Rychlik I."/>
        </authorList>
    </citation>
    <scope>NUCLEOTIDE SEQUENCE</scope>
    <source>
        <strain evidence="8">An582</strain>
    </source>
</reference>
<feature type="transmembrane region" description="Helical" evidence="6">
    <location>
        <begin position="56"/>
        <end position="72"/>
    </location>
</feature>
<dbReference type="PANTHER" id="PTHR33545">
    <property type="entry name" value="UPF0750 MEMBRANE PROTEIN YITT-RELATED"/>
    <property type="match status" value="1"/>
</dbReference>
<dbReference type="Proteomes" id="UP000705508">
    <property type="component" value="Unassembled WGS sequence"/>
</dbReference>
<evidence type="ECO:0000256" key="2">
    <source>
        <dbReference type="ARBA" id="ARBA00022475"/>
    </source>
</evidence>
<evidence type="ECO:0000256" key="4">
    <source>
        <dbReference type="ARBA" id="ARBA00022989"/>
    </source>
</evidence>
<dbReference type="CDD" id="cd16380">
    <property type="entry name" value="YitT_C"/>
    <property type="match status" value="1"/>
</dbReference>
<evidence type="ECO:0000256" key="6">
    <source>
        <dbReference type="SAM" id="Phobius"/>
    </source>
</evidence>
<keyword evidence="3 6" id="KW-0812">Transmembrane</keyword>
<dbReference type="PANTHER" id="PTHR33545:SF9">
    <property type="entry name" value="UPF0750 MEMBRANE PROTEIN YITE"/>
    <property type="match status" value="1"/>
</dbReference>
<evidence type="ECO:0000256" key="1">
    <source>
        <dbReference type="ARBA" id="ARBA00004651"/>
    </source>
</evidence>
<dbReference type="AlphaFoldDB" id="A0A939BGB8"/>
<dbReference type="Pfam" id="PF02588">
    <property type="entry name" value="YitT_membrane"/>
    <property type="match status" value="1"/>
</dbReference>
<feature type="domain" description="DUF2179" evidence="7">
    <location>
        <begin position="220"/>
        <end position="274"/>
    </location>
</feature>
<dbReference type="InterPro" id="IPR015867">
    <property type="entry name" value="N-reg_PII/ATP_PRibTrfase_C"/>
</dbReference>
<dbReference type="InterPro" id="IPR019264">
    <property type="entry name" value="DUF2179"/>
</dbReference>
<dbReference type="PIRSF" id="PIRSF006483">
    <property type="entry name" value="Membrane_protein_YitT"/>
    <property type="match status" value="1"/>
</dbReference>
<comment type="subcellular location">
    <subcellularLocation>
        <location evidence="1">Cell membrane</location>
        <topology evidence="1">Multi-pass membrane protein</topology>
    </subcellularLocation>
</comment>
<proteinExistence type="predicted"/>
<organism evidence="8 9">
    <name type="scientific">Mordavella massiliensis</name>
    <dbReference type="NCBI Taxonomy" id="1871024"/>
    <lineage>
        <taxon>Bacteria</taxon>
        <taxon>Bacillati</taxon>
        <taxon>Bacillota</taxon>
        <taxon>Clostridia</taxon>
        <taxon>Eubacteriales</taxon>
        <taxon>Clostridiaceae</taxon>
        <taxon>Mordavella</taxon>
    </lineage>
</organism>
<evidence type="ECO:0000256" key="3">
    <source>
        <dbReference type="ARBA" id="ARBA00022692"/>
    </source>
</evidence>
<name>A0A939BGB8_9CLOT</name>
<keyword evidence="4 6" id="KW-1133">Transmembrane helix</keyword>
<evidence type="ECO:0000259" key="7">
    <source>
        <dbReference type="Pfam" id="PF10035"/>
    </source>
</evidence>
<reference evidence="8" key="1">
    <citation type="submission" date="2020-08" db="EMBL/GenBank/DDBJ databases">
        <authorList>
            <person name="Cejkova D."/>
            <person name="Kubasova T."/>
            <person name="Jahodarova E."/>
            <person name="Rychlik I."/>
        </authorList>
    </citation>
    <scope>NUCLEOTIDE SEQUENCE</scope>
    <source>
        <strain evidence="8">An582</strain>
    </source>
</reference>
<comment type="caution">
    <text evidence="8">The sequence shown here is derived from an EMBL/GenBank/DDBJ whole genome shotgun (WGS) entry which is preliminary data.</text>
</comment>
<evidence type="ECO:0000313" key="8">
    <source>
        <dbReference type="EMBL" id="MBM6949237.1"/>
    </source>
</evidence>
<evidence type="ECO:0000256" key="5">
    <source>
        <dbReference type="ARBA" id="ARBA00023136"/>
    </source>
</evidence>
<keyword evidence="5 6" id="KW-0472">Membrane</keyword>
<feature type="transmembrane region" description="Helical" evidence="6">
    <location>
        <begin position="7"/>
        <end position="25"/>
    </location>
</feature>
<dbReference type="EMBL" id="JACJKS010000020">
    <property type="protein sequence ID" value="MBM6949237.1"/>
    <property type="molecule type" value="Genomic_DNA"/>
</dbReference>
<feature type="transmembrane region" description="Helical" evidence="6">
    <location>
        <begin position="78"/>
        <end position="96"/>
    </location>
</feature>
<dbReference type="Gene3D" id="3.30.70.120">
    <property type="match status" value="1"/>
</dbReference>
<dbReference type="RefSeq" id="WP_204907235.1">
    <property type="nucleotide sequence ID" value="NZ_JACJKS010000020.1"/>
</dbReference>
<protein>
    <submittedName>
        <fullName evidence="8">YitT family protein</fullName>
    </submittedName>
</protein>
<gene>
    <name evidence="8" type="ORF">H6A20_11330</name>
</gene>